<dbReference type="Gene3D" id="2.10.70.10">
    <property type="entry name" value="Complement Module, domain 1"/>
    <property type="match status" value="5"/>
</dbReference>
<keyword evidence="7" id="KW-0768">Sushi</keyword>
<organism evidence="11 12">
    <name type="scientific">Meloidogyne enterolobii</name>
    <name type="common">Root-knot nematode worm</name>
    <name type="synonym">Meloidogyne mayaguensis</name>
    <dbReference type="NCBI Taxonomy" id="390850"/>
    <lineage>
        <taxon>Eukaryota</taxon>
        <taxon>Metazoa</taxon>
        <taxon>Ecdysozoa</taxon>
        <taxon>Nematoda</taxon>
        <taxon>Chromadorea</taxon>
        <taxon>Rhabditida</taxon>
        <taxon>Tylenchina</taxon>
        <taxon>Tylenchomorpha</taxon>
        <taxon>Tylenchoidea</taxon>
        <taxon>Meloidogynidae</taxon>
        <taxon>Meloidogyninae</taxon>
        <taxon>Meloidogyne</taxon>
    </lineage>
</organism>
<evidence type="ECO:0000256" key="7">
    <source>
        <dbReference type="PROSITE-ProRule" id="PRU00302"/>
    </source>
</evidence>
<feature type="signal peptide" evidence="9">
    <location>
        <begin position="1"/>
        <end position="20"/>
    </location>
</feature>
<comment type="caution">
    <text evidence="7">Lacks conserved residue(s) required for the propagation of feature annotation.</text>
</comment>
<dbReference type="InterPro" id="IPR000436">
    <property type="entry name" value="Sushi_SCR_CCP_dom"/>
</dbReference>
<dbReference type="FunFam" id="2.10.70.10:FF:000011">
    <property type="entry name" value="CUB and sushi domain-containing protein 3 isoform A"/>
    <property type="match status" value="1"/>
</dbReference>
<feature type="chain" id="PRO_5028091572" description="Sushi domain-containing protein" evidence="9">
    <location>
        <begin position="21"/>
        <end position="507"/>
    </location>
</feature>
<evidence type="ECO:0000313" key="12">
    <source>
        <dbReference type="Proteomes" id="UP000580250"/>
    </source>
</evidence>
<dbReference type="PANTHER" id="PTHR45656:SF4">
    <property type="entry name" value="PROTEIN CBR-CLEC-78"/>
    <property type="match status" value="1"/>
</dbReference>
<dbReference type="PROSITE" id="PS50923">
    <property type="entry name" value="SUSHI"/>
    <property type="match status" value="5"/>
</dbReference>
<dbReference type="InterPro" id="IPR051277">
    <property type="entry name" value="SEZ6_CSMD_C4BPB_Regulators"/>
</dbReference>
<dbReference type="InterPro" id="IPR035976">
    <property type="entry name" value="Sushi/SCR/CCP_sf"/>
</dbReference>
<feature type="domain" description="Sushi" evidence="10">
    <location>
        <begin position="138"/>
        <end position="208"/>
    </location>
</feature>
<comment type="subcellular location">
    <subcellularLocation>
        <location evidence="1">Membrane</location>
    </subcellularLocation>
</comment>
<dbReference type="Proteomes" id="UP000580250">
    <property type="component" value="Unassembled WGS sequence"/>
</dbReference>
<evidence type="ECO:0000256" key="9">
    <source>
        <dbReference type="SAM" id="SignalP"/>
    </source>
</evidence>
<accession>A0A6V7X837</accession>
<evidence type="ECO:0000256" key="1">
    <source>
        <dbReference type="ARBA" id="ARBA00004370"/>
    </source>
</evidence>
<dbReference type="AlphaFoldDB" id="A0A6V7X837"/>
<feature type="domain" description="Sushi" evidence="10">
    <location>
        <begin position="320"/>
        <end position="377"/>
    </location>
</feature>
<feature type="domain" description="Sushi" evidence="10">
    <location>
        <begin position="78"/>
        <end position="136"/>
    </location>
</feature>
<evidence type="ECO:0000256" key="2">
    <source>
        <dbReference type="ARBA" id="ARBA00022729"/>
    </source>
</evidence>
<evidence type="ECO:0000256" key="3">
    <source>
        <dbReference type="ARBA" id="ARBA00022737"/>
    </source>
</evidence>
<dbReference type="SUPFAM" id="SSF57535">
    <property type="entry name" value="Complement control module/SCR domain"/>
    <property type="match status" value="5"/>
</dbReference>
<evidence type="ECO:0000256" key="6">
    <source>
        <dbReference type="ARBA" id="ARBA00023180"/>
    </source>
</evidence>
<keyword evidence="8" id="KW-1133">Transmembrane helix</keyword>
<feature type="disulfide bond" evidence="7">
    <location>
        <begin position="348"/>
        <end position="375"/>
    </location>
</feature>
<sequence>MPTYFYFLLTILNSINLSFGDVDRSHELETVNTNCPVTTFPRPSFCRKPCSHQEQCRRGNKLCLCDGECGLSCISKSINCHPLVDLPNGYIQTPTGFLFNSVAEYGCDLGYILIGPSQRRCQGNKEWSGSRPICRPLLKCGPPPEIPYSIYKLSPTSSINEENELDSEAHYSCISGYRDTSQSKNKIKCSLNNKGIAFWEEPKIVCKAQECQDPGIPLNGFRSGDNLQFPHTIEFSCAPGFNLVGSAQRMCTSVGEWSGEQPLCKPIECPRPTDPLHGAVIGSSLSFQSVVTYSCNDGYRLVGQATEGVWAGQNPYCEEIKCPPLPIIWNGYVEGDDTSYGSIVVFRCFEGMSHIGAPFAKCEENGKWSSNVPKCLANCKVPKIRNGRLGQFSDGELIPHGKKVKIRVGNDSSPFLNCGLLLSNTTIRGRTIRTRVPNDGYLTNVRYHKVVVIPVKTAGGWWLGFLCANLLLLLFPAAVNFLILYKFLFRVTLSKSNVCRPYHKSSL</sequence>
<dbReference type="EMBL" id="CAJEWN010001209">
    <property type="protein sequence ID" value="CAD2195393.1"/>
    <property type="molecule type" value="Genomic_DNA"/>
</dbReference>
<dbReference type="SMART" id="SM00032">
    <property type="entry name" value="CCP"/>
    <property type="match status" value="5"/>
</dbReference>
<keyword evidence="8" id="KW-0812">Transmembrane</keyword>
<dbReference type="CDD" id="cd00033">
    <property type="entry name" value="CCP"/>
    <property type="match status" value="5"/>
</dbReference>
<keyword evidence="4 8" id="KW-0472">Membrane</keyword>
<feature type="disulfide bond" evidence="7">
    <location>
        <begin position="107"/>
        <end position="134"/>
    </location>
</feature>
<protein>
    <recommendedName>
        <fullName evidence="10">Sushi domain-containing protein</fullName>
    </recommendedName>
</protein>
<dbReference type="GO" id="GO:0016020">
    <property type="term" value="C:membrane"/>
    <property type="evidence" value="ECO:0007669"/>
    <property type="project" value="UniProtKB-SubCell"/>
</dbReference>
<keyword evidence="5 7" id="KW-1015">Disulfide bond</keyword>
<evidence type="ECO:0000313" key="11">
    <source>
        <dbReference type="EMBL" id="CAD2195393.1"/>
    </source>
</evidence>
<dbReference type="OrthoDB" id="9991441at2759"/>
<evidence type="ECO:0000256" key="8">
    <source>
        <dbReference type="SAM" id="Phobius"/>
    </source>
</evidence>
<comment type="caution">
    <text evidence="11">The sequence shown here is derived from an EMBL/GenBank/DDBJ whole genome shotgun (WGS) entry which is preliminary data.</text>
</comment>
<evidence type="ECO:0000256" key="5">
    <source>
        <dbReference type="ARBA" id="ARBA00023157"/>
    </source>
</evidence>
<feature type="domain" description="Sushi" evidence="10">
    <location>
        <begin position="267"/>
        <end position="319"/>
    </location>
</feature>
<keyword evidence="3" id="KW-0677">Repeat</keyword>
<gene>
    <name evidence="11" type="ORF">MENT_LOCUS48479</name>
</gene>
<name>A0A6V7X837_MELEN</name>
<feature type="transmembrane region" description="Helical" evidence="8">
    <location>
        <begin position="461"/>
        <end position="485"/>
    </location>
</feature>
<dbReference type="PANTHER" id="PTHR45656">
    <property type="entry name" value="PROTEIN CBR-CLEC-78"/>
    <property type="match status" value="1"/>
</dbReference>
<evidence type="ECO:0000259" key="10">
    <source>
        <dbReference type="PROSITE" id="PS50923"/>
    </source>
</evidence>
<feature type="domain" description="Sushi" evidence="10">
    <location>
        <begin position="209"/>
        <end position="266"/>
    </location>
</feature>
<keyword evidence="6" id="KW-0325">Glycoprotein</keyword>
<keyword evidence="2 9" id="KW-0732">Signal</keyword>
<dbReference type="Pfam" id="PF00084">
    <property type="entry name" value="Sushi"/>
    <property type="match status" value="5"/>
</dbReference>
<evidence type="ECO:0000256" key="4">
    <source>
        <dbReference type="ARBA" id="ARBA00023136"/>
    </source>
</evidence>
<feature type="disulfide bond" evidence="7">
    <location>
        <begin position="237"/>
        <end position="264"/>
    </location>
</feature>
<proteinExistence type="predicted"/>
<reference evidence="11 12" key="1">
    <citation type="submission" date="2020-08" db="EMBL/GenBank/DDBJ databases">
        <authorList>
            <person name="Koutsovoulos G."/>
            <person name="Danchin GJ E."/>
        </authorList>
    </citation>
    <scope>NUCLEOTIDE SEQUENCE [LARGE SCALE GENOMIC DNA]</scope>
</reference>